<protein>
    <submittedName>
        <fullName evidence="4">Sensor histidine kinase</fullName>
    </submittedName>
</protein>
<comment type="caution">
    <text evidence="4">The sequence shown here is derived from an EMBL/GenBank/DDBJ whole genome shotgun (WGS) entry which is preliminary data.</text>
</comment>
<dbReference type="GO" id="GO:0016020">
    <property type="term" value="C:membrane"/>
    <property type="evidence" value="ECO:0007669"/>
    <property type="project" value="InterPro"/>
</dbReference>
<evidence type="ECO:0000313" key="5">
    <source>
        <dbReference type="Proteomes" id="UP000472320"/>
    </source>
</evidence>
<feature type="chain" id="PRO_5026859400" evidence="2">
    <location>
        <begin position="28"/>
        <end position="341"/>
    </location>
</feature>
<sequence length="341" mass="37875">MRTLHFLRILGASLLAWSAICASGALASYGALLQRGANPSFTELFANWTSMHGLMVVFSAVLWAVLQRWPQALATPRKVGRTYLLVMVLFLPLEYLFVAQLQKMNLSGLFVEWTWTTFTFVTISGIRIWQLQRARETDNLSLRLELEQQRLASLRGQLEPHFLFNALNAVSALVRMDDKGATLSAISRLSGLLRYAQAASSRDWVTLAEELQFVRDYLALQSMRYGERLRVTIEGDSGAVLAADCPPLLLQPLVENALRHDLDCHDGAGDIQLRFAAQGGMLHIHISNSVHQVPPNPGLGMGLRNIEARLRMACGAGAELRTGRADGRFVADIHMPMYFAA</sequence>
<dbReference type="InterPro" id="IPR036890">
    <property type="entry name" value="HATPase_C_sf"/>
</dbReference>
<dbReference type="PANTHER" id="PTHR34220:SF7">
    <property type="entry name" value="SENSOR HISTIDINE KINASE YPDA"/>
    <property type="match status" value="1"/>
</dbReference>
<accession>A0A6L6QCR3</accession>
<dbReference type="InterPro" id="IPR010559">
    <property type="entry name" value="Sig_transdc_His_kin_internal"/>
</dbReference>
<gene>
    <name evidence="4" type="ORF">GM658_04465</name>
</gene>
<dbReference type="Gene3D" id="3.30.565.10">
    <property type="entry name" value="Histidine kinase-like ATPase, C-terminal domain"/>
    <property type="match status" value="1"/>
</dbReference>
<dbReference type="PANTHER" id="PTHR34220">
    <property type="entry name" value="SENSOR HISTIDINE KINASE YPDA"/>
    <property type="match status" value="1"/>
</dbReference>
<dbReference type="RefSeq" id="WP_155452784.1">
    <property type="nucleotide sequence ID" value="NZ_WNKX01000002.1"/>
</dbReference>
<dbReference type="OrthoDB" id="2514702at2"/>
<evidence type="ECO:0000313" key="4">
    <source>
        <dbReference type="EMBL" id="MTW09844.1"/>
    </source>
</evidence>
<keyword evidence="5" id="KW-1185">Reference proteome</keyword>
<dbReference type="Pfam" id="PF06580">
    <property type="entry name" value="His_kinase"/>
    <property type="match status" value="1"/>
</dbReference>
<dbReference type="EMBL" id="WNKX01000002">
    <property type="protein sequence ID" value="MTW09844.1"/>
    <property type="molecule type" value="Genomic_DNA"/>
</dbReference>
<dbReference type="InterPro" id="IPR050640">
    <property type="entry name" value="Bact_2-comp_sensor_kinase"/>
</dbReference>
<dbReference type="GO" id="GO:0000155">
    <property type="term" value="F:phosphorelay sensor kinase activity"/>
    <property type="evidence" value="ECO:0007669"/>
    <property type="project" value="InterPro"/>
</dbReference>
<organism evidence="4 5">
    <name type="scientific">Massilia eburnea</name>
    <dbReference type="NCBI Taxonomy" id="1776165"/>
    <lineage>
        <taxon>Bacteria</taxon>
        <taxon>Pseudomonadati</taxon>
        <taxon>Pseudomonadota</taxon>
        <taxon>Betaproteobacteria</taxon>
        <taxon>Burkholderiales</taxon>
        <taxon>Oxalobacteraceae</taxon>
        <taxon>Telluria group</taxon>
        <taxon>Massilia</taxon>
    </lineage>
</organism>
<evidence type="ECO:0000259" key="3">
    <source>
        <dbReference type="Pfam" id="PF06580"/>
    </source>
</evidence>
<keyword evidence="2" id="KW-0732">Signal</keyword>
<feature type="domain" description="Signal transduction histidine kinase internal region" evidence="3">
    <location>
        <begin position="150"/>
        <end position="229"/>
    </location>
</feature>
<evidence type="ECO:0000256" key="1">
    <source>
        <dbReference type="SAM" id="Phobius"/>
    </source>
</evidence>
<keyword evidence="4" id="KW-0808">Transferase</keyword>
<feature type="transmembrane region" description="Helical" evidence="1">
    <location>
        <begin position="82"/>
        <end position="101"/>
    </location>
</feature>
<proteinExistence type="predicted"/>
<dbReference type="AlphaFoldDB" id="A0A6L6QCR3"/>
<feature type="signal peptide" evidence="2">
    <location>
        <begin position="1"/>
        <end position="27"/>
    </location>
</feature>
<keyword evidence="1" id="KW-1133">Transmembrane helix</keyword>
<evidence type="ECO:0000256" key="2">
    <source>
        <dbReference type="SAM" id="SignalP"/>
    </source>
</evidence>
<keyword evidence="1" id="KW-0472">Membrane</keyword>
<keyword evidence="4" id="KW-0418">Kinase</keyword>
<dbReference type="Proteomes" id="UP000472320">
    <property type="component" value="Unassembled WGS sequence"/>
</dbReference>
<reference evidence="4 5" key="1">
    <citation type="submission" date="2019-11" db="EMBL/GenBank/DDBJ databases">
        <title>Type strains purchased from KCTC, JCM and DSMZ.</title>
        <authorList>
            <person name="Lu H."/>
        </authorList>
    </citation>
    <scope>NUCLEOTIDE SEQUENCE [LARGE SCALE GENOMIC DNA]</scope>
    <source>
        <strain evidence="4 5">JCM 31587</strain>
    </source>
</reference>
<keyword evidence="1" id="KW-0812">Transmembrane</keyword>
<name>A0A6L6QCR3_9BURK</name>
<dbReference type="SUPFAM" id="SSF55874">
    <property type="entry name" value="ATPase domain of HSP90 chaperone/DNA topoisomerase II/histidine kinase"/>
    <property type="match status" value="1"/>
</dbReference>
<feature type="transmembrane region" description="Helical" evidence="1">
    <location>
        <begin position="51"/>
        <end position="70"/>
    </location>
</feature>